<feature type="transmembrane region" description="Helical" evidence="1">
    <location>
        <begin position="7"/>
        <end position="26"/>
    </location>
</feature>
<evidence type="ECO:0000313" key="3">
    <source>
        <dbReference type="Proteomes" id="UP000280271"/>
    </source>
</evidence>
<sequence length="430" mass="50798">MELKKKIIYFSMFIMIMLGLYLRYLVVQYSAVDTPLRADAREYYSYAVNMREWGIYSKEYNVSKSPSPDSLRSPGFPFFAYIFYNSNQDIFIKHVLIAQTIFQVISFTFLFFVLHRFYGALVSLITGWFLWTFPHFVNINIYFLSESLFTSLLALLIGMAILSNFAEHKRKFYYTFFAILLGLAILVRPTLQYFPLFLFVIYIIYYRKITTFSIFFLIISLLPMLLWGARNLFVIGQWSDPTLMINGLYHGSFPWFMYHNIPESFGFPYNFDPQANEVYQGVGRTLEIIFERFVEDPLNYLSWYLIGKQFFLWQWSIIAGQGDIFIYPTLASPYYGEKTSLFTYSINKFFHLFWLIGAFSGLIVVIKRFLKRETLSFAILVISTVFLYAILIHIIVAPFPRYGIPFKIPAMIIFAITFSEIIKWLKRKFV</sequence>
<feature type="transmembrane region" description="Helical" evidence="1">
    <location>
        <begin position="148"/>
        <end position="165"/>
    </location>
</feature>
<reference evidence="2 3" key="1">
    <citation type="submission" date="2018-09" db="EMBL/GenBank/DDBJ databases">
        <title>The draft genome of Acinetobacter sp. strains.</title>
        <authorList>
            <person name="Qin J."/>
            <person name="Feng Y."/>
            <person name="Zong Z."/>
        </authorList>
    </citation>
    <scope>NUCLEOTIDE SEQUENCE [LARGE SCALE GENOMIC DNA]</scope>
    <source>
        <strain evidence="2 3">WCHAc060005</strain>
    </source>
</reference>
<feature type="transmembrane region" description="Helical" evidence="1">
    <location>
        <begin position="408"/>
        <end position="425"/>
    </location>
</feature>
<keyword evidence="1" id="KW-0472">Membrane</keyword>
<organism evidence="2 3">
    <name type="scientific">Acinetobacter chengduensis</name>
    <dbReference type="NCBI Taxonomy" id="2420890"/>
    <lineage>
        <taxon>Bacteria</taxon>
        <taxon>Pseudomonadati</taxon>
        <taxon>Pseudomonadota</taxon>
        <taxon>Gammaproteobacteria</taxon>
        <taxon>Moraxellales</taxon>
        <taxon>Moraxellaceae</taxon>
        <taxon>Acinetobacter</taxon>
    </lineage>
</organism>
<feature type="transmembrane region" description="Helical" evidence="1">
    <location>
        <begin position="121"/>
        <end position="142"/>
    </location>
</feature>
<feature type="transmembrane region" description="Helical" evidence="1">
    <location>
        <begin position="310"/>
        <end position="330"/>
    </location>
</feature>
<dbReference type="RefSeq" id="WP_120373645.1">
    <property type="nucleotide sequence ID" value="NZ_RCHC01000009.1"/>
</dbReference>
<feature type="transmembrane region" description="Helical" evidence="1">
    <location>
        <begin position="350"/>
        <end position="370"/>
    </location>
</feature>
<feature type="transmembrane region" description="Helical" evidence="1">
    <location>
        <begin position="377"/>
        <end position="396"/>
    </location>
</feature>
<accession>A0ABX9TWI5</accession>
<evidence type="ECO:0000313" key="2">
    <source>
        <dbReference type="EMBL" id="RLL21524.1"/>
    </source>
</evidence>
<keyword evidence="1" id="KW-0812">Transmembrane</keyword>
<feature type="transmembrane region" description="Helical" evidence="1">
    <location>
        <begin position="172"/>
        <end position="205"/>
    </location>
</feature>
<protein>
    <recommendedName>
        <fullName evidence="4">Glycosyltransferase RgtA/B/C/D-like domain-containing protein</fullName>
    </recommendedName>
</protein>
<feature type="transmembrane region" description="Helical" evidence="1">
    <location>
        <begin position="91"/>
        <end position="114"/>
    </location>
</feature>
<evidence type="ECO:0000256" key="1">
    <source>
        <dbReference type="SAM" id="Phobius"/>
    </source>
</evidence>
<feature type="transmembrane region" description="Helical" evidence="1">
    <location>
        <begin position="211"/>
        <end position="229"/>
    </location>
</feature>
<proteinExistence type="predicted"/>
<name>A0ABX9TWI5_9GAMM</name>
<keyword evidence="1" id="KW-1133">Transmembrane helix</keyword>
<comment type="caution">
    <text evidence="2">The sequence shown here is derived from an EMBL/GenBank/DDBJ whole genome shotgun (WGS) entry which is preliminary data.</text>
</comment>
<gene>
    <name evidence="2" type="ORF">D9K81_09825</name>
</gene>
<keyword evidence="3" id="KW-1185">Reference proteome</keyword>
<evidence type="ECO:0008006" key="4">
    <source>
        <dbReference type="Google" id="ProtNLM"/>
    </source>
</evidence>
<dbReference type="EMBL" id="RCHC01000009">
    <property type="protein sequence ID" value="RLL21524.1"/>
    <property type="molecule type" value="Genomic_DNA"/>
</dbReference>
<dbReference type="Proteomes" id="UP000280271">
    <property type="component" value="Unassembled WGS sequence"/>
</dbReference>